<gene>
    <name evidence="2" type="ORF">GCM10010446_52810</name>
</gene>
<evidence type="ECO:0000313" key="2">
    <source>
        <dbReference type="EMBL" id="GAA2960731.1"/>
    </source>
</evidence>
<keyword evidence="3" id="KW-1185">Reference proteome</keyword>
<dbReference type="Proteomes" id="UP001500403">
    <property type="component" value="Unassembled WGS sequence"/>
</dbReference>
<proteinExistence type="predicted"/>
<organism evidence="2 3">
    <name type="scientific">Streptomyces enissocaesilis</name>
    <dbReference type="NCBI Taxonomy" id="332589"/>
    <lineage>
        <taxon>Bacteria</taxon>
        <taxon>Bacillati</taxon>
        <taxon>Actinomycetota</taxon>
        <taxon>Actinomycetes</taxon>
        <taxon>Kitasatosporales</taxon>
        <taxon>Streptomycetaceae</taxon>
        <taxon>Streptomyces</taxon>
        <taxon>Streptomyces rochei group</taxon>
    </lineage>
</organism>
<comment type="caution">
    <text evidence="2">The sequence shown here is derived from an EMBL/GenBank/DDBJ whole genome shotgun (WGS) entry which is preliminary data.</text>
</comment>
<evidence type="ECO:0000256" key="1">
    <source>
        <dbReference type="SAM" id="MobiDB-lite"/>
    </source>
</evidence>
<feature type="region of interest" description="Disordered" evidence="1">
    <location>
        <begin position="84"/>
        <end position="103"/>
    </location>
</feature>
<sequence>MLPGVAHGAATAGVVAAARVGCMTSDLWASLPAAVREKVDELVVQGRSVQAVFAIRSSGVTPRPGLRACQDVIAERGVVLADRFDERGGPDEADEAGRPVPPA</sequence>
<reference evidence="3" key="1">
    <citation type="journal article" date="2019" name="Int. J. Syst. Evol. Microbiol.">
        <title>The Global Catalogue of Microorganisms (GCM) 10K type strain sequencing project: providing services to taxonomists for standard genome sequencing and annotation.</title>
        <authorList>
            <consortium name="The Broad Institute Genomics Platform"/>
            <consortium name="The Broad Institute Genome Sequencing Center for Infectious Disease"/>
            <person name="Wu L."/>
            <person name="Ma J."/>
        </authorList>
    </citation>
    <scope>NUCLEOTIDE SEQUENCE [LARGE SCALE GENOMIC DNA]</scope>
    <source>
        <strain evidence="3">JCM 9088</strain>
    </source>
</reference>
<evidence type="ECO:0000313" key="3">
    <source>
        <dbReference type="Proteomes" id="UP001500403"/>
    </source>
</evidence>
<protein>
    <submittedName>
        <fullName evidence="2">Uncharacterized protein</fullName>
    </submittedName>
</protein>
<name>A0ABP6K1F7_9ACTN</name>
<accession>A0ABP6K1F7</accession>
<dbReference type="EMBL" id="BAAAUD010000051">
    <property type="protein sequence ID" value="GAA2960731.1"/>
    <property type="molecule type" value="Genomic_DNA"/>
</dbReference>